<dbReference type="PANTHER" id="PTHR11091">
    <property type="entry name" value="OXIDOREDUCTASE-RELATED"/>
    <property type="match status" value="1"/>
</dbReference>
<dbReference type="Gene3D" id="1.10.1530.10">
    <property type="match status" value="1"/>
</dbReference>
<dbReference type="Gene3D" id="3.30.1370.60">
    <property type="entry name" value="Hypothetical oxidoreductase yiak, domain 2"/>
    <property type="match status" value="1"/>
</dbReference>
<dbReference type="PANTHER" id="PTHR11091:SF0">
    <property type="entry name" value="MALATE DEHYDROGENASE"/>
    <property type="match status" value="1"/>
</dbReference>
<dbReference type="EMBL" id="FPAJ01000004">
    <property type="protein sequence ID" value="SFT02203.1"/>
    <property type="molecule type" value="Genomic_DNA"/>
</dbReference>
<proteinExistence type="inferred from homology"/>
<keyword evidence="2" id="KW-0560">Oxidoreductase</keyword>
<evidence type="ECO:0000256" key="1">
    <source>
        <dbReference type="ARBA" id="ARBA00006056"/>
    </source>
</evidence>
<dbReference type="InterPro" id="IPR043144">
    <property type="entry name" value="Mal/L-sulf/L-lact_DH-like_ah"/>
</dbReference>
<evidence type="ECO:0000313" key="3">
    <source>
        <dbReference type="EMBL" id="SFT02203.1"/>
    </source>
</evidence>
<dbReference type="AlphaFoldDB" id="A0A1I6ULA9"/>
<evidence type="ECO:0000256" key="2">
    <source>
        <dbReference type="ARBA" id="ARBA00023002"/>
    </source>
</evidence>
<dbReference type="Proteomes" id="UP000199239">
    <property type="component" value="Unassembled WGS sequence"/>
</dbReference>
<dbReference type="OrthoDB" id="9811519at2"/>
<dbReference type="InterPro" id="IPR043143">
    <property type="entry name" value="Mal/L-sulf/L-lact_DH-like_NADP"/>
</dbReference>
<dbReference type="SUPFAM" id="SSF89733">
    <property type="entry name" value="L-sulfolactate dehydrogenase-like"/>
    <property type="match status" value="1"/>
</dbReference>
<protein>
    <submittedName>
        <fullName evidence="3">(2R)-3-sulfolactate dehydrogenase (NADP+)</fullName>
    </submittedName>
</protein>
<organism evidence="3 4">
    <name type="scientific">Sulfitobacter marinus</name>
    <dbReference type="NCBI Taxonomy" id="394264"/>
    <lineage>
        <taxon>Bacteria</taxon>
        <taxon>Pseudomonadati</taxon>
        <taxon>Pseudomonadota</taxon>
        <taxon>Alphaproteobacteria</taxon>
        <taxon>Rhodobacterales</taxon>
        <taxon>Roseobacteraceae</taxon>
        <taxon>Sulfitobacter</taxon>
    </lineage>
</organism>
<reference evidence="4" key="1">
    <citation type="submission" date="2016-10" db="EMBL/GenBank/DDBJ databases">
        <authorList>
            <person name="Varghese N."/>
            <person name="Submissions S."/>
        </authorList>
    </citation>
    <scope>NUCLEOTIDE SEQUENCE [LARGE SCALE GENOMIC DNA]</scope>
    <source>
        <strain evidence="4">DSM 23422</strain>
    </source>
</reference>
<dbReference type="InterPro" id="IPR036111">
    <property type="entry name" value="Mal/L-sulfo/L-lacto_DH-like_sf"/>
</dbReference>
<evidence type="ECO:0000313" key="4">
    <source>
        <dbReference type="Proteomes" id="UP000199239"/>
    </source>
</evidence>
<dbReference type="RefSeq" id="WP_093916969.1">
    <property type="nucleotide sequence ID" value="NZ_FPAJ01000004.1"/>
</dbReference>
<accession>A0A1I6ULA9</accession>
<dbReference type="InterPro" id="IPR003767">
    <property type="entry name" value="Malate/L-lactate_DH-like"/>
</dbReference>
<dbReference type="STRING" id="394264.SAMN04488040_2819"/>
<dbReference type="Pfam" id="PF02615">
    <property type="entry name" value="Ldh_2"/>
    <property type="match status" value="1"/>
</dbReference>
<keyword evidence="4" id="KW-1185">Reference proteome</keyword>
<gene>
    <name evidence="3" type="ORF">SAMN04488040_2819</name>
</gene>
<sequence length="337" mass="34170">MPHPLTLDAVETLAHDTLIAAGATDAAAGSVARSTRLAERDGIRSHGLLYLPIYAEHLRCGKVSITASPSVTTPRPGAVRVDADHGFAHAAIDAGWDGFTAAARTNGIAAMSIHNSYNCGVLGHHAERLAQDGLIGLCFTHAPASIAPPGGSKPVVGTNPFSIAVPDGAGGAMLVIDQSASAIAKSEILLRSREGKAIEPGWALDSDGNETLDADAALAGSMMPSGGYKGFGVGLLVEILAAALSGANLSAEASPFSGTQGGPPGTGQFFIAIDPTSFGGDGFHASMLRLATSITDQDGARLPGQRRADNRTRIEIEGVSVDDALLARIKAAGAPAT</sequence>
<name>A0A1I6ULA9_9RHOB</name>
<comment type="similarity">
    <text evidence="1">Belongs to the LDH2/MDH2 oxidoreductase family.</text>
</comment>
<dbReference type="GO" id="GO:0016491">
    <property type="term" value="F:oxidoreductase activity"/>
    <property type="evidence" value="ECO:0007669"/>
    <property type="project" value="UniProtKB-KW"/>
</dbReference>